<protein>
    <submittedName>
        <fullName evidence="2">Uncharacterized protein</fullName>
    </submittedName>
</protein>
<comment type="caution">
    <text evidence="2">The sequence shown here is derived from an EMBL/GenBank/DDBJ whole genome shotgun (WGS) entry which is preliminary data.</text>
</comment>
<dbReference type="EMBL" id="JAEINI020000001">
    <property type="protein sequence ID" value="MCB5225551.1"/>
    <property type="molecule type" value="Genomic_DNA"/>
</dbReference>
<reference evidence="2 3" key="1">
    <citation type="submission" date="2021-10" db="EMBL/GenBank/DDBJ databases">
        <title>Alishewanella koreense sp. nov. isolated from seawater of southwestern coast in South Korea and the proposal for the reclassification of Rheinheimera perlucida and Rheinheimera tuosuensis as Arsukibacterium perlucida and Arsukibacterium tuosuensis.</title>
        <authorList>
            <person name="Kim K.H."/>
            <person name="Ruan W."/>
            <person name="Kim K.R."/>
            <person name="Baek J.H."/>
            <person name="Jeon C.O."/>
        </authorList>
    </citation>
    <scope>NUCLEOTIDE SEQUENCE [LARGE SCALE GENOMIC DNA]</scope>
    <source>
        <strain evidence="2 3">16-MA</strain>
    </source>
</reference>
<name>A0ABS8BZP1_9ALTE</name>
<gene>
    <name evidence="2" type="ORF">JAO78_001785</name>
</gene>
<evidence type="ECO:0000313" key="3">
    <source>
        <dbReference type="Proteomes" id="UP000633814"/>
    </source>
</evidence>
<keyword evidence="1" id="KW-0175">Coiled coil</keyword>
<dbReference type="RefSeq" id="WP_226749640.1">
    <property type="nucleotide sequence ID" value="NZ_JAEINI020000001.1"/>
</dbReference>
<evidence type="ECO:0000313" key="2">
    <source>
        <dbReference type="EMBL" id="MCB5225551.1"/>
    </source>
</evidence>
<sequence>MLLTLLLSAPSAQATESLLQTEKQYRLAAWHFFRDDDYQALLHLSLAPEPAAKARLLQAGLFLQLDMPAATAALLEQLLAEQTVSGALPQELRNVALLQFSQYQFEQQQPEQARFYFAKLSAPLLQLTGQATLLQQMLTWPNITPFDDKVFQQLAGQAELPYVVINHILALRQQQKSAQALQLLARLNNALSKPTTMSFWQQLFREPSTAMGSDDRVERDALADYLLLLKAGLLVDEKRWAEAQQVLRGFASNSVLTLPAMTLYRDVLIENRQIPVLLAVLQQLITRYPLAPASWLAAHQIGMQLELTFEQQQALAAYRWAEQYYQRQLTANAGYRVPVSAEQLANPDTLTPWQFYQLRQQSALYQLNRQLDAVAQLQQQQQQRLARLAHLTDAVQSKLLQQQQLLTQALPRLTAKQQGLQAQSAALAETIRQAQTEPMAQLLWLNDAEQAFSQHQHMLTRASSRLQQLAADGRDMTAENARLQRLKGLLTWHYQQNSAERSYQLAQLQQQLTAELQQIDSGIQRLAALEGKTTRLLAQQQQLTQSMANEQGFSVLLAEQQQQLLRSLNQALQQQRLAEREQLMALQRLNTQAIARLMEQVLLSTEEAN</sequence>
<accession>A0ABS8BZP1</accession>
<dbReference type="Proteomes" id="UP000633814">
    <property type="component" value="Unassembled WGS sequence"/>
</dbReference>
<evidence type="ECO:0000256" key="1">
    <source>
        <dbReference type="SAM" id="Coils"/>
    </source>
</evidence>
<proteinExistence type="predicted"/>
<keyword evidence="3" id="KW-1185">Reference proteome</keyword>
<organism evidence="2 3">
    <name type="scientific">Alishewanella maricola</name>
    <dbReference type="NCBI Taxonomy" id="2795740"/>
    <lineage>
        <taxon>Bacteria</taxon>
        <taxon>Pseudomonadati</taxon>
        <taxon>Pseudomonadota</taxon>
        <taxon>Gammaproteobacteria</taxon>
        <taxon>Alteromonadales</taxon>
        <taxon>Alteromonadaceae</taxon>
        <taxon>Alishewanella</taxon>
    </lineage>
</organism>
<feature type="coiled-coil region" evidence="1">
    <location>
        <begin position="558"/>
        <end position="589"/>
    </location>
</feature>